<dbReference type="InterPro" id="IPR017452">
    <property type="entry name" value="GPCR_Rhodpsn_7TM"/>
</dbReference>
<keyword evidence="6 10" id="KW-0297">G-protein coupled receptor</keyword>
<evidence type="ECO:0000256" key="4">
    <source>
        <dbReference type="ARBA" id="ARBA00022692"/>
    </source>
</evidence>
<evidence type="ECO:0000256" key="3">
    <source>
        <dbReference type="ARBA" id="ARBA00022475"/>
    </source>
</evidence>
<proteinExistence type="inferred from homology"/>
<name>A0A1D2NH07_ORCCI</name>
<evidence type="ECO:0000256" key="9">
    <source>
        <dbReference type="ARBA" id="ARBA00023224"/>
    </source>
</evidence>
<feature type="transmembrane region" description="Helical" evidence="11">
    <location>
        <begin position="163"/>
        <end position="186"/>
    </location>
</feature>
<gene>
    <name evidence="13" type="ORF">Ocin01_02161</name>
</gene>
<keyword evidence="7 11" id="KW-0472">Membrane</keyword>
<evidence type="ECO:0000256" key="1">
    <source>
        <dbReference type="ARBA" id="ARBA00004651"/>
    </source>
</evidence>
<dbReference type="OrthoDB" id="10044919at2759"/>
<dbReference type="PANTHER" id="PTHR24228:SF63">
    <property type="entry name" value="G-PROTEIN COUPLED RECEPTOR MOODY"/>
    <property type="match status" value="1"/>
</dbReference>
<comment type="caution">
    <text evidence="13">The sequence shown here is derived from an EMBL/GenBank/DDBJ whole genome shotgun (WGS) entry which is preliminary data.</text>
</comment>
<dbReference type="Gene3D" id="1.20.1070.10">
    <property type="entry name" value="Rhodopsin 7-helix transmembrane proteins"/>
    <property type="match status" value="1"/>
</dbReference>
<organism evidence="13 14">
    <name type="scientific">Orchesella cincta</name>
    <name type="common">Springtail</name>
    <name type="synonym">Podura cincta</name>
    <dbReference type="NCBI Taxonomy" id="48709"/>
    <lineage>
        <taxon>Eukaryota</taxon>
        <taxon>Metazoa</taxon>
        <taxon>Ecdysozoa</taxon>
        <taxon>Arthropoda</taxon>
        <taxon>Hexapoda</taxon>
        <taxon>Collembola</taxon>
        <taxon>Entomobryomorpha</taxon>
        <taxon>Entomobryoidea</taxon>
        <taxon>Orchesellidae</taxon>
        <taxon>Orchesellinae</taxon>
        <taxon>Orchesella</taxon>
    </lineage>
</organism>
<feature type="transmembrane region" description="Helical" evidence="11">
    <location>
        <begin position="124"/>
        <end position="142"/>
    </location>
</feature>
<dbReference type="STRING" id="48709.A0A1D2NH07"/>
<keyword evidence="4 10" id="KW-0812">Transmembrane</keyword>
<keyword evidence="3" id="KW-1003">Cell membrane</keyword>
<feature type="transmembrane region" description="Helical" evidence="11">
    <location>
        <begin position="79"/>
        <end position="104"/>
    </location>
</feature>
<evidence type="ECO:0000313" key="14">
    <source>
        <dbReference type="Proteomes" id="UP000094527"/>
    </source>
</evidence>
<dbReference type="CDD" id="cd15210">
    <property type="entry name" value="7tmA_GPR84-like"/>
    <property type="match status" value="1"/>
</dbReference>
<dbReference type="PROSITE" id="PS00237">
    <property type="entry name" value="G_PROTEIN_RECEP_F1_1"/>
    <property type="match status" value="1"/>
</dbReference>
<dbReference type="OMA" id="YLLIYKH"/>
<feature type="transmembrane region" description="Helical" evidence="11">
    <location>
        <begin position="267"/>
        <end position="287"/>
    </location>
</feature>
<feature type="transmembrane region" description="Helical" evidence="11">
    <location>
        <begin position="299"/>
        <end position="319"/>
    </location>
</feature>
<feature type="domain" description="G-protein coupled receptors family 1 profile" evidence="12">
    <location>
        <begin position="63"/>
        <end position="316"/>
    </location>
</feature>
<protein>
    <submittedName>
        <fullName evidence="13">G-protein coupled receptor moody</fullName>
    </submittedName>
</protein>
<evidence type="ECO:0000313" key="13">
    <source>
        <dbReference type="EMBL" id="ODN04558.1"/>
    </source>
</evidence>
<dbReference type="Pfam" id="PF00001">
    <property type="entry name" value="7tm_1"/>
    <property type="match status" value="1"/>
</dbReference>
<dbReference type="EMBL" id="LJIJ01000041">
    <property type="protein sequence ID" value="ODN04558.1"/>
    <property type="molecule type" value="Genomic_DNA"/>
</dbReference>
<dbReference type="Proteomes" id="UP000094527">
    <property type="component" value="Unassembled WGS sequence"/>
</dbReference>
<evidence type="ECO:0000259" key="12">
    <source>
        <dbReference type="PROSITE" id="PS50262"/>
    </source>
</evidence>
<keyword evidence="5 11" id="KW-1133">Transmembrane helix</keyword>
<evidence type="ECO:0000256" key="11">
    <source>
        <dbReference type="SAM" id="Phobius"/>
    </source>
</evidence>
<evidence type="ECO:0000256" key="2">
    <source>
        <dbReference type="ARBA" id="ARBA00010663"/>
    </source>
</evidence>
<evidence type="ECO:0000256" key="8">
    <source>
        <dbReference type="ARBA" id="ARBA00023170"/>
    </source>
</evidence>
<keyword evidence="9 10" id="KW-0807">Transducer</keyword>
<dbReference type="AlphaFoldDB" id="A0A1D2NH07"/>
<dbReference type="GO" id="GO:0005886">
    <property type="term" value="C:plasma membrane"/>
    <property type="evidence" value="ECO:0007669"/>
    <property type="project" value="UniProtKB-SubCell"/>
</dbReference>
<evidence type="ECO:0000256" key="6">
    <source>
        <dbReference type="ARBA" id="ARBA00023040"/>
    </source>
</evidence>
<comment type="similarity">
    <text evidence="2 10">Belongs to the G-protein coupled receptor 1 family.</text>
</comment>
<evidence type="ECO:0000256" key="5">
    <source>
        <dbReference type="ARBA" id="ARBA00022989"/>
    </source>
</evidence>
<dbReference type="PANTHER" id="PTHR24228">
    <property type="entry name" value="B2 BRADYKININ RECEPTOR/ANGIOTENSIN II RECEPTOR"/>
    <property type="match status" value="1"/>
</dbReference>
<evidence type="ECO:0000256" key="10">
    <source>
        <dbReference type="RuleBase" id="RU000688"/>
    </source>
</evidence>
<dbReference type="SMART" id="SM01381">
    <property type="entry name" value="7TM_GPCR_Srsx"/>
    <property type="match status" value="1"/>
</dbReference>
<comment type="subcellular location">
    <subcellularLocation>
        <location evidence="1">Cell membrane</location>
        <topology evidence="1">Multi-pass membrane protein</topology>
    </subcellularLocation>
</comment>
<dbReference type="PRINTS" id="PR00237">
    <property type="entry name" value="GPCRRHODOPSN"/>
</dbReference>
<dbReference type="InterPro" id="IPR000276">
    <property type="entry name" value="GPCR_Rhodpsn"/>
</dbReference>
<dbReference type="SUPFAM" id="SSF81321">
    <property type="entry name" value="Family A G protein-coupled receptor-like"/>
    <property type="match status" value="1"/>
</dbReference>
<reference evidence="13 14" key="1">
    <citation type="journal article" date="2016" name="Genome Biol. Evol.">
        <title>Gene Family Evolution Reflects Adaptation to Soil Environmental Stressors in the Genome of the Collembolan Orchesella cincta.</title>
        <authorList>
            <person name="Faddeeva-Vakhrusheva A."/>
            <person name="Derks M.F."/>
            <person name="Anvar S.Y."/>
            <person name="Agamennone V."/>
            <person name="Suring W."/>
            <person name="Smit S."/>
            <person name="van Straalen N.M."/>
            <person name="Roelofs D."/>
        </authorList>
    </citation>
    <scope>NUCLEOTIDE SEQUENCE [LARGE SCALE GENOMIC DNA]</scope>
    <source>
        <tissue evidence="13">Mixed pool</tissue>
    </source>
</reference>
<sequence length="381" mass="43115">MVQRSRLSHINLHILSSENMALNASSSSPCGNETISEYSRFPTWALNFGATMIILTIIVGILGNALTVVALLKCQRVRNIAAAFIISLCVADFLFCLLVLPFSASNFIHRDWIHGDVLCTIFPLMRYGNLGVSLLSIAMISINRYMMITSHTLYTKVYRPLGIGLMIGFCWAFSFLMQLPTLLGAWGRFGYDSRLKTCTIIETENGISSKTALFIIAFVIPCSVIIFCYAKIFWTVRKSENRMRRHSARSDIREAKTRKNEWRITKMVLVIFISFLACYLPITIVKTADKCVNFPVTHVVGYVLVYLSACVNPIIYVFMNKQYRMAMKAVLFPASMQSSTRVTFHSHKSKTPGADQNSQTMVSRMSITNTNFVIRESEDRF</sequence>
<keyword evidence="14" id="KW-1185">Reference proteome</keyword>
<feature type="transmembrane region" description="Helical" evidence="11">
    <location>
        <begin position="48"/>
        <end position="72"/>
    </location>
</feature>
<feature type="transmembrane region" description="Helical" evidence="11">
    <location>
        <begin position="212"/>
        <end position="234"/>
    </location>
</feature>
<accession>A0A1D2NH07</accession>
<dbReference type="PROSITE" id="PS50262">
    <property type="entry name" value="G_PROTEIN_RECEP_F1_2"/>
    <property type="match status" value="1"/>
</dbReference>
<dbReference type="GO" id="GO:0004930">
    <property type="term" value="F:G protein-coupled receptor activity"/>
    <property type="evidence" value="ECO:0007669"/>
    <property type="project" value="UniProtKB-KW"/>
</dbReference>
<keyword evidence="8 10" id="KW-0675">Receptor</keyword>
<evidence type="ECO:0000256" key="7">
    <source>
        <dbReference type="ARBA" id="ARBA00023136"/>
    </source>
</evidence>